<feature type="disulfide bond" evidence="8">
    <location>
        <begin position="150"/>
        <end position="151"/>
    </location>
</feature>
<evidence type="ECO:0000313" key="11">
    <source>
        <dbReference type="Proteomes" id="UP001224845"/>
    </source>
</evidence>
<proteinExistence type="inferred from homology"/>
<keyword evidence="7" id="KW-0106">Calcium</keyword>
<dbReference type="InterPro" id="IPR017512">
    <property type="entry name" value="PQQ_MeOH/EtOH_DH"/>
</dbReference>
<dbReference type="SMART" id="SM00564">
    <property type="entry name" value="PQQ"/>
    <property type="match status" value="6"/>
</dbReference>
<dbReference type="Proteomes" id="UP001224845">
    <property type="component" value="Unassembled WGS sequence"/>
</dbReference>
<evidence type="ECO:0000256" key="7">
    <source>
        <dbReference type="PIRSR" id="PIRSR617512-3"/>
    </source>
</evidence>
<dbReference type="GO" id="GO:0016020">
    <property type="term" value="C:membrane"/>
    <property type="evidence" value="ECO:0007669"/>
    <property type="project" value="InterPro"/>
</dbReference>
<comment type="cofactor">
    <cofactor evidence="7">
        <name>Ca(2+)</name>
        <dbReference type="ChEBI" id="CHEBI:29108"/>
    </cofactor>
    <text evidence="7">Binds 1 Ca(2+) ion per subunit.</text>
</comment>
<feature type="domain" description="Pyrrolo-quinoline quinone repeat" evidence="9">
    <location>
        <begin position="489"/>
        <end position="549"/>
    </location>
</feature>
<dbReference type="NCBIfam" id="TIGR03075">
    <property type="entry name" value="PQQ_enz_alc_DH"/>
    <property type="match status" value="1"/>
</dbReference>
<evidence type="ECO:0000256" key="5">
    <source>
        <dbReference type="PIRSR" id="PIRSR617512-1"/>
    </source>
</evidence>
<evidence type="ECO:0000256" key="2">
    <source>
        <dbReference type="ARBA" id="ARBA00022723"/>
    </source>
</evidence>
<feature type="domain" description="Pyrrolo-quinoline quinone repeat" evidence="9">
    <location>
        <begin position="66"/>
        <end position="369"/>
    </location>
</feature>
<feature type="binding site" evidence="6">
    <location>
        <begin position="416"/>
        <end position="417"/>
    </location>
    <ligand>
        <name>pyrroloquinoline quinone</name>
        <dbReference type="ChEBI" id="CHEBI:58442"/>
    </ligand>
</feature>
<feature type="binding site" evidence="6">
    <location>
        <position position="200"/>
    </location>
    <ligand>
        <name>pyrroloquinoline quinone</name>
        <dbReference type="ChEBI" id="CHEBI:58442"/>
    </ligand>
</feature>
<dbReference type="InterPro" id="IPR011047">
    <property type="entry name" value="Quinoprotein_ADH-like_sf"/>
</dbReference>
<feature type="binding site" evidence="7">
    <location>
        <position position="285"/>
    </location>
    <ligand>
        <name>Ca(2+)</name>
        <dbReference type="ChEBI" id="CHEBI:29108"/>
    </ligand>
</feature>
<evidence type="ECO:0000256" key="1">
    <source>
        <dbReference type="ARBA" id="ARBA00008156"/>
    </source>
</evidence>
<comment type="cofactor">
    <cofactor evidence="6">
        <name>pyrroloquinoline quinone</name>
        <dbReference type="ChEBI" id="CHEBI:58442"/>
    </cofactor>
    <text evidence="6">Binds 1 PQQ group per subunit.</text>
</comment>
<dbReference type="RefSeq" id="WP_307596889.1">
    <property type="nucleotide sequence ID" value="NZ_JAUSRV010000020.1"/>
</dbReference>
<dbReference type="InterPro" id="IPR002372">
    <property type="entry name" value="PQQ_rpt_dom"/>
</dbReference>
<dbReference type="GO" id="GO:0005509">
    <property type="term" value="F:calcium ion binding"/>
    <property type="evidence" value="ECO:0007669"/>
    <property type="project" value="InterPro"/>
</dbReference>
<keyword evidence="8" id="KW-1015">Disulfide bond</keyword>
<dbReference type="EMBL" id="JAUSRV010000020">
    <property type="protein sequence ID" value="MDP9974854.1"/>
    <property type="molecule type" value="Genomic_DNA"/>
</dbReference>
<reference evidence="10" key="1">
    <citation type="submission" date="2023-07" db="EMBL/GenBank/DDBJ databases">
        <title>Sorghum-associated microbial communities from plants grown in Nebraska, USA.</title>
        <authorList>
            <person name="Schachtman D."/>
        </authorList>
    </citation>
    <scope>NUCLEOTIDE SEQUENCE</scope>
    <source>
        <strain evidence="10">DS3315</strain>
    </source>
</reference>
<feature type="binding site" evidence="7">
    <location>
        <position position="327"/>
    </location>
    <ligand>
        <name>Ca(2+)</name>
        <dbReference type="ChEBI" id="CHEBI:29108"/>
    </ligand>
</feature>
<accession>A0AAW8ERM8</accession>
<comment type="similarity">
    <text evidence="1">Belongs to the bacterial PQQ dehydrogenase family.</text>
</comment>
<feature type="binding site" evidence="6">
    <location>
        <position position="558"/>
    </location>
    <ligand>
        <name>pyrroloquinoline quinone</name>
        <dbReference type="ChEBI" id="CHEBI:58442"/>
    </ligand>
</feature>
<dbReference type="Gene3D" id="2.140.10.10">
    <property type="entry name" value="Quinoprotein alcohol dehydrogenase-like superfamily"/>
    <property type="match status" value="1"/>
</dbReference>
<dbReference type="PANTHER" id="PTHR32303">
    <property type="entry name" value="QUINOPROTEIN ALCOHOL DEHYDROGENASE (CYTOCHROME C)"/>
    <property type="match status" value="1"/>
</dbReference>
<evidence type="ECO:0000256" key="8">
    <source>
        <dbReference type="PIRSR" id="PIRSR617512-4"/>
    </source>
</evidence>
<dbReference type="EC" id="1.1.2.8" evidence="10"/>
<protein>
    <submittedName>
        <fullName evidence="10">Alcohol dehydrogenase (Cytochrome c)</fullName>
        <ecNumber evidence="10">1.1.2.8</ecNumber>
    </submittedName>
</protein>
<dbReference type="GO" id="GO:0052934">
    <property type="term" value="F:alcohol dehydrogenase (cytochrome c) activity"/>
    <property type="evidence" value="ECO:0007669"/>
    <property type="project" value="UniProtKB-EC"/>
</dbReference>
<name>A0AAW8ERM8_VARPD</name>
<dbReference type="AlphaFoldDB" id="A0AAW8ERM8"/>
<feature type="binding site" evidence="7">
    <location>
        <position position="218"/>
    </location>
    <ligand>
        <name>Ca(2+)</name>
        <dbReference type="ChEBI" id="CHEBI:29108"/>
    </ligand>
</feature>
<dbReference type="Pfam" id="PF01011">
    <property type="entry name" value="PQQ"/>
    <property type="match status" value="2"/>
</dbReference>
<keyword evidence="3 6" id="KW-0634">PQQ</keyword>
<gene>
    <name evidence="10" type="ORF">J2W39_006138</name>
</gene>
<dbReference type="SUPFAM" id="SSF50998">
    <property type="entry name" value="Quinoprotein alcohol dehydrogenase-like"/>
    <property type="match status" value="1"/>
</dbReference>
<sequence length="583" mass="63492">MKSKIKTSALLGAAGGGANGEPGRMRMAAYRFATVAGILALSTGLANAQTADDLKADGRTGESVLTYGMGYGQQRYSKLDQINKRNVKKLVPTWSLSLENDFGEQAQPLIHDGVMYVSNAKWTVAIDAVTGKQLWRTAVDFDPDTPRVVCCGVSNKGVALYNGLVLRGTLDAYMVALDQKTGKEVWKTKVIDWKEGYSITSAPIVANGVLITGVAGGEFGIRGFLAGYDPATGKELWRGYMVPAPGEKGSETWPVPDQYQRGGGSTWITGSYDAELDLLYWGTGNAGPWNGTIRKGDALYTASMVAVRPKTGEMVWHYQFTPDDVFDYDGVSEPILADIKLQGTPRKVLMQLNRNGFAYVLDRANGKLLAANPFERINWASHVDMATGRPVETDIPRRMRAGETLDLWPSSAGGKNWQHAAFNPETGLLYTNTIHMASSWKSVPMPPHKLGVRYMGVQDIKLNYVPEARGFIKAIDPLTGKSKWEVPLTDHANWASMIATRSGLLFTGRQTGEFQAFDADTGKQLWQFQTGSGINSNPVTWAQDGKQYVTVLTGLGGIGRRFMGEHGKNVPLGGSVWTFALPD</sequence>
<feature type="active site" description="Proton acceptor" evidence="5">
    <location>
        <position position="327"/>
    </location>
</feature>
<organism evidence="10 11">
    <name type="scientific">Variovorax paradoxus</name>
    <dbReference type="NCBI Taxonomy" id="34073"/>
    <lineage>
        <taxon>Bacteria</taxon>
        <taxon>Pseudomonadati</taxon>
        <taxon>Pseudomonadota</taxon>
        <taxon>Betaproteobacteria</taxon>
        <taxon>Burkholderiales</taxon>
        <taxon>Comamonadaceae</taxon>
        <taxon>Variovorax</taxon>
    </lineage>
</organism>
<evidence type="ECO:0000313" key="10">
    <source>
        <dbReference type="EMBL" id="MDP9974854.1"/>
    </source>
</evidence>
<evidence type="ECO:0000256" key="3">
    <source>
        <dbReference type="ARBA" id="ARBA00022891"/>
    </source>
</evidence>
<evidence type="ECO:0000256" key="4">
    <source>
        <dbReference type="ARBA" id="ARBA00023002"/>
    </source>
</evidence>
<dbReference type="PANTHER" id="PTHR32303:SF20">
    <property type="entry name" value="QUINOPROTEIN ETHANOL DEHYDROGENASE"/>
    <property type="match status" value="1"/>
</dbReference>
<keyword evidence="4 10" id="KW-0560">Oxidoreductase</keyword>
<comment type="caution">
    <text evidence="10">The sequence shown here is derived from an EMBL/GenBank/DDBJ whole genome shotgun (WGS) entry which is preliminary data.</text>
</comment>
<evidence type="ECO:0000256" key="6">
    <source>
        <dbReference type="PIRSR" id="PIRSR617512-2"/>
    </source>
</evidence>
<keyword evidence="2 7" id="KW-0479">Metal-binding</keyword>
<evidence type="ECO:0000259" key="9">
    <source>
        <dbReference type="Pfam" id="PF01011"/>
    </source>
</evidence>
<dbReference type="InterPro" id="IPR018391">
    <property type="entry name" value="PQQ_b-propeller_rpt"/>
</dbReference>